<accession>A0A562TLU3</accession>
<evidence type="ECO:0000313" key="2">
    <source>
        <dbReference type="Proteomes" id="UP000317010"/>
    </source>
</evidence>
<dbReference type="EMBL" id="VLLI01000021">
    <property type="protein sequence ID" value="TWI94208.1"/>
    <property type="molecule type" value="Genomic_DNA"/>
</dbReference>
<protein>
    <submittedName>
        <fullName evidence="1">Uncharacterized protein</fullName>
    </submittedName>
</protein>
<sequence>MKKPYIIYSLSKGRTTQKFNKSKVSEILDEVEVFLNTCTTANIQNPDSLKLIIYENNQDTGSYLSKVLDIAKLNFGESVKSPIAYDYPSGEPDSRNRYVWTLPGNKLPEVLQFINSNGPMPKTDFGPIQAFFTYSFKLLDLNTNSGFPSQEPSSNFCIWFSRGKSISPDLFFPFEHPDKFFWNYLDQIAAILPFKLEEKYLRLANVNGKGEVKSFKKIIR</sequence>
<name>A0A562TLU3_9SPHI</name>
<comment type="caution">
    <text evidence="1">The sequence shown here is derived from an EMBL/GenBank/DDBJ whole genome shotgun (WGS) entry which is preliminary data.</text>
</comment>
<dbReference type="Proteomes" id="UP000317010">
    <property type="component" value="Unassembled WGS sequence"/>
</dbReference>
<evidence type="ECO:0000313" key="1">
    <source>
        <dbReference type="EMBL" id="TWI94208.1"/>
    </source>
</evidence>
<reference evidence="1 2" key="1">
    <citation type="submission" date="2019-07" db="EMBL/GenBank/DDBJ databases">
        <title>Genomic Encyclopedia of Archaeal and Bacterial Type Strains, Phase II (KMG-II): from individual species to whole genera.</title>
        <authorList>
            <person name="Goeker M."/>
        </authorList>
    </citation>
    <scope>NUCLEOTIDE SEQUENCE [LARGE SCALE GENOMIC DNA]</scope>
    <source>
        <strain evidence="1 2">ATCC BAA-1854</strain>
    </source>
</reference>
<dbReference type="OrthoDB" id="791462at2"/>
<dbReference type="RefSeq" id="WP_144916700.1">
    <property type="nucleotide sequence ID" value="NZ_VLLI01000021.1"/>
</dbReference>
<dbReference type="AlphaFoldDB" id="A0A562TLU3"/>
<gene>
    <name evidence="1" type="ORF">JN11_04814</name>
</gene>
<organism evidence="1 2">
    <name type="scientific">Mucilaginibacter frigoritolerans</name>
    <dbReference type="NCBI Taxonomy" id="652788"/>
    <lineage>
        <taxon>Bacteria</taxon>
        <taxon>Pseudomonadati</taxon>
        <taxon>Bacteroidota</taxon>
        <taxon>Sphingobacteriia</taxon>
        <taxon>Sphingobacteriales</taxon>
        <taxon>Sphingobacteriaceae</taxon>
        <taxon>Mucilaginibacter</taxon>
    </lineage>
</organism>
<proteinExistence type="predicted"/>
<keyword evidence="2" id="KW-1185">Reference proteome</keyword>